<dbReference type="Proteomes" id="UP000004728">
    <property type="component" value="Unassembled WGS sequence"/>
</dbReference>
<name>F1Z984_9SPHN</name>
<dbReference type="SUPFAM" id="SSF53448">
    <property type="entry name" value="Nucleotide-diphospho-sugar transferases"/>
    <property type="match status" value="1"/>
</dbReference>
<evidence type="ECO:0000313" key="2">
    <source>
        <dbReference type="EMBL" id="EGD58896.1"/>
    </source>
</evidence>
<organism evidence="2 3">
    <name type="scientific">Novosphingobium nitrogenifigens DSM 19370</name>
    <dbReference type="NCBI Taxonomy" id="983920"/>
    <lineage>
        <taxon>Bacteria</taxon>
        <taxon>Pseudomonadati</taxon>
        <taxon>Pseudomonadota</taxon>
        <taxon>Alphaproteobacteria</taxon>
        <taxon>Sphingomonadales</taxon>
        <taxon>Sphingomonadaceae</taxon>
        <taxon>Novosphingobium</taxon>
    </lineage>
</organism>
<feature type="domain" description="Glycosyltransferase 2-like" evidence="1">
    <location>
        <begin position="5"/>
        <end position="110"/>
    </location>
</feature>
<dbReference type="RefSeq" id="WP_008065963.1">
    <property type="nucleotide sequence ID" value="NZ_AQWK01000001.1"/>
</dbReference>
<dbReference type="EMBL" id="AEWJ01000038">
    <property type="protein sequence ID" value="EGD58896.1"/>
    <property type="molecule type" value="Genomic_DNA"/>
</dbReference>
<keyword evidence="3" id="KW-1185">Reference proteome</keyword>
<dbReference type="InterPro" id="IPR029044">
    <property type="entry name" value="Nucleotide-diphossugar_trans"/>
</dbReference>
<sequence>MVKVSIITPTYERHHFHARLRDCVLAQTCDDIEWLVLDDSTLPSPVLTEIADPRLRYVHDCRRRSIGAKRNALVAMACGEIIVHVDDDDYYSPDYVATMVDTISGMGADFINLRGWFLFDRRAMFLGYWDLTVPCGAFHVCDGIGVELVVIDDPTVLAGTELGWGFGFAYRRTVWEAIGFPDQDFDEDGAFSRAAHARFRCGYLLDRQGLCLHEVHGGNTSRAFAQSNVPIFLLPRLFPDYRMIESDV</sequence>
<dbReference type="eggNOG" id="COG0463">
    <property type="taxonomic scope" value="Bacteria"/>
</dbReference>
<dbReference type="AlphaFoldDB" id="F1Z984"/>
<comment type="caution">
    <text evidence="2">The sequence shown here is derived from an EMBL/GenBank/DDBJ whole genome shotgun (WGS) entry which is preliminary data.</text>
</comment>
<dbReference type="InterPro" id="IPR001173">
    <property type="entry name" value="Glyco_trans_2-like"/>
</dbReference>
<accession>F1Z984</accession>
<keyword evidence="2" id="KW-0808">Transferase</keyword>
<dbReference type="OrthoDB" id="396512at2"/>
<dbReference type="Pfam" id="PF00535">
    <property type="entry name" value="Glycos_transf_2"/>
    <property type="match status" value="1"/>
</dbReference>
<evidence type="ECO:0000259" key="1">
    <source>
        <dbReference type="Pfam" id="PF00535"/>
    </source>
</evidence>
<protein>
    <submittedName>
        <fullName evidence="2">Glycosyl transferase</fullName>
    </submittedName>
</protein>
<dbReference type="STRING" id="983920.Y88_0957"/>
<dbReference type="HOGENOM" id="CLU_1092592_0_0_5"/>
<dbReference type="InParanoid" id="F1Z984"/>
<dbReference type="PANTHER" id="PTHR22916">
    <property type="entry name" value="GLYCOSYLTRANSFERASE"/>
    <property type="match status" value="1"/>
</dbReference>
<evidence type="ECO:0000313" key="3">
    <source>
        <dbReference type="Proteomes" id="UP000004728"/>
    </source>
</evidence>
<gene>
    <name evidence="2" type="ORF">Y88_0957</name>
</gene>
<proteinExistence type="predicted"/>
<dbReference type="GO" id="GO:0016758">
    <property type="term" value="F:hexosyltransferase activity"/>
    <property type="evidence" value="ECO:0007669"/>
    <property type="project" value="UniProtKB-ARBA"/>
</dbReference>
<reference evidence="2 3" key="1">
    <citation type="journal article" date="2012" name="J. Bacteriol.">
        <title>Draft Genome Sequence of Novosphingobium nitrogenifigens Y88T.</title>
        <authorList>
            <person name="Strabala T.J."/>
            <person name="Macdonald L."/>
            <person name="Liu V."/>
            <person name="Smit A.M."/>
        </authorList>
    </citation>
    <scope>NUCLEOTIDE SEQUENCE [LARGE SCALE GENOMIC DNA]</scope>
    <source>
        <strain evidence="2 3">DSM 19370</strain>
    </source>
</reference>
<dbReference type="Gene3D" id="3.90.550.10">
    <property type="entry name" value="Spore Coat Polysaccharide Biosynthesis Protein SpsA, Chain A"/>
    <property type="match status" value="1"/>
</dbReference>